<protein>
    <recommendedName>
        <fullName evidence="7">Enolase 4</fullName>
        <ecNumber evidence="3">4.2.1.11</ecNumber>
    </recommendedName>
    <alternativeName>
        <fullName evidence="6">2-phospho-D-glycerate hydro-lyase</fullName>
    </alternativeName>
</protein>
<feature type="region of interest" description="Disordered" evidence="9">
    <location>
        <begin position="174"/>
        <end position="213"/>
    </location>
</feature>
<name>A0AAX6SMA1_HETGA</name>
<organism evidence="12 13">
    <name type="scientific">Heterocephalus glaber</name>
    <name type="common">Naked mole rat</name>
    <dbReference type="NCBI Taxonomy" id="10181"/>
    <lineage>
        <taxon>Eukaryota</taxon>
        <taxon>Metazoa</taxon>
        <taxon>Chordata</taxon>
        <taxon>Craniata</taxon>
        <taxon>Vertebrata</taxon>
        <taxon>Euteleostomi</taxon>
        <taxon>Mammalia</taxon>
        <taxon>Eutheria</taxon>
        <taxon>Euarchontoglires</taxon>
        <taxon>Glires</taxon>
        <taxon>Rodentia</taxon>
        <taxon>Hystricomorpha</taxon>
        <taxon>Bathyergidae</taxon>
        <taxon>Heterocephalus</taxon>
    </lineage>
</organism>
<keyword evidence="5" id="KW-0456">Lyase</keyword>
<feature type="compositionally biased region" description="Pro residues" evidence="9">
    <location>
        <begin position="193"/>
        <end position="202"/>
    </location>
</feature>
<dbReference type="InterPro" id="IPR029017">
    <property type="entry name" value="Enolase-like_N"/>
</dbReference>
<evidence type="ECO:0000259" key="11">
    <source>
        <dbReference type="SMART" id="SM01193"/>
    </source>
</evidence>
<dbReference type="AlphaFoldDB" id="A0AAX6SMA1"/>
<feature type="compositionally biased region" description="Basic and acidic residues" evidence="9">
    <location>
        <begin position="174"/>
        <end position="183"/>
    </location>
</feature>
<comment type="similarity">
    <text evidence="2">Belongs to the enolase family.</text>
</comment>
<dbReference type="Gene3D" id="3.20.20.120">
    <property type="entry name" value="Enolase-like C-terminal domain"/>
    <property type="match status" value="1"/>
</dbReference>
<dbReference type="InterPro" id="IPR000941">
    <property type="entry name" value="Enolase"/>
</dbReference>
<dbReference type="CDD" id="cd22974">
    <property type="entry name" value="DD_ENO4"/>
    <property type="match status" value="1"/>
</dbReference>
<feature type="domain" description="Enolase N-terminal" evidence="11">
    <location>
        <begin position="68"/>
        <end position="261"/>
    </location>
</feature>
<evidence type="ECO:0000313" key="13">
    <source>
        <dbReference type="RefSeq" id="XP_021109015.1"/>
    </source>
</evidence>
<dbReference type="InterPro" id="IPR020811">
    <property type="entry name" value="Enolase_N"/>
</dbReference>
<sequence length="565" mass="61748">MGEEGGGRSCGTTKELQKLKQQAMEYYRENDVPRRLEELLNSTFYLQPADVYGHLANCFSTFAKPPTIHRIVGKNVLDGLGLSTLQVEVFCTIQNFPKSICSVVIPTHFEVQENTVPELVEAQEAERRLAVSTAVQWVNETITEELRGLAPSSQAEVDCMLRAFFANKVQEEKERKALEKSQEDSAGSVPPSQILPPPPPPPTKKRGQKPGKKDSVYIEKPVIPAGPAEPVLCGSMAIGAVSLAVAKTSAILGGIPLYLNIALLKHNQPTPPKAENKKGLNGNKRGQQPVTGKMSHLGCLTINCDVMEQPLLLIQGVCANLELELGTNLHLAINCAGHELMDYSKGKYEVLMGTHKNAAEMVDLYVELINKYPSIIALIDPLRKELLFTQDSEQWDSICNALGSRCYVIAGTASKSISKLLEHGSISSPRSHGLIIKHTNQTTMSDLVEITNLINSKKHIAILGSTEGESSDDSLVDLAVGLGVRFIKLGGLSRGERVTKYNRLLTIEEELVQNETLGFNEEHTFFYFNEDAKKALEAAATAAGELLGPREPIFPTEVVEESARS</sequence>
<dbReference type="PANTHER" id="PTHR11902">
    <property type="entry name" value="ENOLASE"/>
    <property type="match status" value="1"/>
</dbReference>
<evidence type="ECO:0000256" key="1">
    <source>
        <dbReference type="ARBA" id="ARBA00005031"/>
    </source>
</evidence>
<evidence type="ECO:0000256" key="5">
    <source>
        <dbReference type="ARBA" id="ARBA00023239"/>
    </source>
</evidence>
<keyword evidence="4" id="KW-0324">Glycolysis</keyword>
<dbReference type="GO" id="GO:0000287">
    <property type="term" value="F:magnesium ion binding"/>
    <property type="evidence" value="ECO:0007669"/>
    <property type="project" value="InterPro"/>
</dbReference>
<accession>A0AAX6SMA1</accession>
<evidence type="ECO:0000256" key="2">
    <source>
        <dbReference type="ARBA" id="ARBA00009604"/>
    </source>
</evidence>
<dbReference type="Pfam" id="PF00113">
    <property type="entry name" value="Enolase_C"/>
    <property type="match status" value="1"/>
</dbReference>
<dbReference type="GO" id="GO:0006096">
    <property type="term" value="P:glycolytic process"/>
    <property type="evidence" value="ECO:0007669"/>
    <property type="project" value="UniProtKB-KW"/>
</dbReference>
<dbReference type="CTD" id="387712"/>
<dbReference type="Proteomes" id="UP000694906">
    <property type="component" value="Unplaced"/>
</dbReference>
<dbReference type="SUPFAM" id="SSF51604">
    <property type="entry name" value="Enolase C-terminal domain-like"/>
    <property type="match status" value="1"/>
</dbReference>
<dbReference type="GO" id="GO:0000015">
    <property type="term" value="C:phosphopyruvate hydratase complex"/>
    <property type="evidence" value="ECO:0007669"/>
    <property type="project" value="InterPro"/>
</dbReference>
<evidence type="ECO:0000256" key="9">
    <source>
        <dbReference type="SAM" id="MobiDB-lite"/>
    </source>
</evidence>
<evidence type="ECO:0000259" key="10">
    <source>
        <dbReference type="SMART" id="SM01192"/>
    </source>
</evidence>
<dbReference type="PANTHER" id="PTHR11902:SF30">
    <property type="entry name" value="ENOLASE 4"/>
    <property type="match status" value="1"/>
</dbReference>
<dbReference type="GeneID" id="101698301"/>
<evidence type="ECO:0000256" key="3">
    <source>
        <dbReference type="ARBA" id="ARBA00012058"/>
    </source>
</evidence>
<dbReference type="InterPro" id="IPR047500">
    <property type="entry name" value="DD_ENO4"/>
</dbReference>
<feature type="domain" description="Enolase C-terminal TIM barrel" evidence="10">
    <location>
        <begin position="265"/>
        <end position="528"/>
    </location>
</feature>
<dbReference type="Gene3D" id="3.30.390.10">
    <property type="entry name" value="Enolase-like, N-terminal domain"/>
    <property type="match status" value="1"/>
</dbReference>
<dbReference type="SMART" id="SM01192">
    <property type="entry name" value="Enolase_C"/>
    <property type="match status" value="1"/>
</dbReference>
<comment type="catalytic activity">
    <reaction evidence="8">
        <text>(2R)-2-phosphoglycerate = phosphoenolpyruvate + H2O</text>
        <dbReference type="Rhea" id="RHEA:10164"/>
        <dbReference type="ChEBI" id="CHEBI:15377"/>
        <dbReference type="ChEBI" id="CHEBI:58289"/>
        <dbReference type="ChEBI" id="CHEBI:58702"/>
        <dbReference type="EC" id="4.2.1.11"/>
    </reaction>
</comment>
<evidence type="ECO:0000256" key="6">
    <source>
        <dbReference type="ARBA" id="ARBA00031125"/>
    </source>
</evidence>
<reference evidence="13" key="1">
    <citation type="submission" date="2025-08" db="UniProtKB">
        <authorList>
            <consortium name="RefSeq"/>
        </authorList>
    </citation>
    <scope>IDENTIFICATION</scope>
</reference>
<dbReference type="SMART" id="SM01193">
    <property type="entry name" value="Enolase_N"/>
    <property type="match status" value="1"/>
</dbReference>
<dbReference type="RefSeq" id="XP_021109015.1">
    <property type="nucleotide sequence ID" value="XM_021253356.1"/>
</dbReference>
<dbReference type="InterPro" id="IPR020810">
    <property type="entry name" value="Enolase_C"/>
</dbReference>
<comment type="pathway">
    <text evidence="1">Carbohydrate degradation; glycolysis; pyruvate from D-glyceraldehyde 3-phosphate: step 4/5.</text>
</comment>
<evidence type="ECO:0000256" key="7">
    <source>
        <dbReference type="ARBA" id="ARBA00034855"/>
    </source>
</evidence>
<dbReference type="InterPro" id="IPR036849">
    <property type="entry name" value="Enolase-like_C_sf"/>
</dbReference>
<evidence type="ECO:0000256" key="4">
    <source>
        <dbReference type="ARBA" id="ARBA00023152"/>
    </source>
</evidence>
<evidence type="ECO:0000256" key="8">
    <source>
        <dbReference type="ARBA" id="ARBA00048333"/>
    </source>
</evidence>
<dbReference type="EC" id="4.2.1.11" evidence="3"/>
<dbReference type="SUPFAM" id="SSF54826">
    <property type="entry name" value="Enolase N-terminal domain-like"/>
    <property type="match status" value="1"/>
</dbReference>
<gene>
    <name evidence="13" type="primary">Eno4</name>
</gene>
<evidence type="ECO:0000313" key="12">
    <source>
        <dbReference type="Proteomes" id="UP000694906"/>
    </source>
</evidence>
<dbReference type="GO" id="GO:0004634">
    <property type="term" value="F:phosphopyruvate hydratase activity"/>
    <property type="evidence" value="ECO:0007669"/>
    <property type="project" value="UniProtKB-EC"/>
</dbReference>
<proteinExistence type="inferred from homology"/>
<keyword evidence="12" id="KW-1185">Reference proteome</keyword>
<feature type="region of interest" description="Disordered" evidence="9">
    <location>
        <begin position="269"/>
        <end position="288"/>
    </location>
</feature>